<organism evidence="1 2">
    <name type="scientific">Candidatus Iainarchaeum sp</name>
    <dbReference type="NCBI Taxonomy" id="3101447"/>
    <lineage>
        <taxon>Archaea</taxon>
        <taxon>Candidatus Iainarchaeota</taxon>
        <taxon>Candidatus Iainarchaeia</taxon>
        <taxon>Candidatus Iainarchaeales</taxon>
        <taxon>Candidatus Iainarchaeaceae</taxon>
        <taxon>Candidatus Iainarchaeum</taxon>
    </lineage>
</organism>
<name>A0A8T4LB14_9ARCH</name>
<dbReference type="EMBL" id="JAGVWC010000011">
    <property type="protein sequence ID" value="MBS3061890.1"/>
    <property type="molecule type" value="Genomic_DNA"/>
</dbReference>
<gene>
    <name evidence="1" type="ORF">J4215_04895</name>
</gene>
<dbReference type="Pfam" id="PF02585">
    <property type="entry name" value="PIG-L"/>
    <property type="match status" value="1"/>
</dbReference>
<proteinExistence type="predicted"/>
<dbReference type="SUPFAM" id="SSF102588">
    <property type="entry name" value="LmbE-like"/>
    <property type="match status" value="1"/>
</dbReference>
<sequence>MTKALVIVAHPDDETLWAGGLILSHPEWDWRIECLSRDWDTDRAPKFFRVVKQLGASGMIHGLIDDEPSLKTRQNIGELADHIEKFVGNDSFDYVFFHGFNGEYGHIRHRECHHAVKKLIVSNRLKTNRAYCFAVKKNRDKIAVPMTHGSLEVRLSRALHEKKKFLIHQVYGFSEDGFEVRSANKIERFRRIK</sequence>
<dbReference type="InterPro" id="IPR024078">
    <property type="entry name" value="LmbE-like_dom_sf"/>
</dbReference>
<comment type="caution">
    <text evidence="1">The sequence shown here is derived from an EMBL/GenBank/DDBJ whole genome shotgun (WGS) entry which is preliminary data.</text>
</comment>
<dbReference type="AlphaFoldDB" id="A0A8T4LB14"/>
<reference evidence="1" key="2">
    <citation type="submission" date="2021-05" db="EMBL/GenBank/DDBJ databases">
        <title>Protein family content uncovers lineage relationships and bacterial pathway maintenance mechanisms in DPANN archaea.</title>
        <authorList>
            <person name="Castelle C.J."/>
            <person name="Meheust R."/>
            <person name="Jaffe A.L."/>
            <person name="Seitz K."/>
            <person name="Gong X."/>
            <person name="Baker B.J."/>
            <person name="Banfield J.F."/>
        </authorList>
    </citation>
    <scope>NUCLEOTIDE SEQUENCE</scope>
    <source>
        <strain evidence="1">RIFCSPLOWO2_01_FULL_AR10_48_17</strain>
    </source>
</reference>
<protein>
    <submittedName>
        <fullName evidence="1">PIG-L family deacetylase</fullName>
    </submittedName>
</protein>
<evidence type="ECO:0000313" key="1">
    <source>
        <dbReference type="EMBL" id="MBS3061890.1"/>
    </source>
</evidence>
<dbReference type="Proteomes" id="UP000675968">
    <property type="component" value="Unassembled WGS sequence"/>
</dbReference>
<evidence type="ECO:0000313" key="2">
    <source>
        <dbReference type="Proteomes" id="UP000675968"/>
    </source>
</evidence>
<dbReference type="Gene3D" id="3.40.50.10320">
    <property type="entry name" value="LmbE-like"/>
    <property type="match status" value="1"/>
</dbReference>
<accession>A0A8T4LB14</accession>
<dbReference type="InterPro" id="IPR003737">
    <property type="entry name" value="GlcNAc_PI_deacetylase-related"/>
</dbReference>
<reference evidence="1" key="1">
    <citation type="submission" date="2021-03" db="EMBL/GenBank/DDBJ databases">
        <authorList>
            <person name="Jaffe A."/>
        </authorList>
    </citation>
    <scope>NUCLEOTIDE SEQUENCE</scope>
    <source>
        <strain evidence="1">RIFCSPLOWO2_01_FULL_AR10_48_17</strain>
    </source>
</reference>